<accession>A0A4Z0QZU3</accession>
<dbReference type="OrthoDB" id="9795302at2"/>
<evidence type="ECO:0000313" key="2">
    <source>
        <dbReference type="EMBL" id="TGE36312.1"/>
    </source>
</evidence>
<dbReference type="Gene3D" id="1.10.3480.10">
    <property type="entry name" value="TorD-like"/>
    <property type="match status" value="1"/>
</dbReference>
<dbReference type="PANTHER" id="PTHR34227:SF1">
    <property type="entry name" value="DIMETHYL SULFOXIDE REDUCTASE CHAPERONE-RELATED"/>
    <property type="match status" value="1"/>
</dbReference>
<proteinExistence type="predicted"/>
<organism evidence="2 3">
    <name type="scientific">Desulfosporosinus fructosivorans</name>
    <dbReference type="NCBI Taxonomy" id="2018669"/>
    <lineage>
        <taxon>Bacteria</taxon>
        <taxon>Bacillati</taxon>
        <taxon>Bacillota</taxon>
        <taxon>Clostridia</taxon>
        <taxon>Eubacteriales</taxon>
        <taxon>Desulfitobacteriaceae</taxon>
        <taxon>Desulfosporosinus</taxon>
    </lineage>
</organism>
<name>A0A4Z0QZU3_9FIRM</name>
<evidence type="ECO:0000256" key="1">
    <source>
        <dbReference type="ARBA" id="ARBA00023186"/>
    </source>
</evidence>
<dbReference type="EMBL" id="SPQQ01000008">
    <property type="protein sequence ID" value="TGE36312.1"/>
    <property type="molecule type" value="Genomic_DNA"/>
</dbReference>
<gene>
    <name evidence="2" type="ORF">E4K67_20485</name>
</gene>
<reference evidence="2 3" key="1">
    <citation type="submission" date="2019-03" db="EMBL/GenBank/DDBJ databases">
        <title>Draft Genome Sequence of Desulfosporosinus fructosivorans Strain 63.6F, Isolated from Marine Sediment in the Baltic Sea.</title>
        <authorList>
            <person name="Hausmann B."/>
            <person name="Vandieken V."/>
            <person name="Pjevac P."/>
            <person name="Schreck K."/>
            <person name="Herbold C.W."/>
            <person name="Loy A."/>
        </authorList>
    </citation>
    <scope>NUCLEOTIDE SEQUENCE [LARGE SCALE GENOMIC DNA]</scope>
    <source>
        <strain evidence="2 3">63.6F</strain>
    </source>
</reference>
<dbReference type="PANTHER" id="PTHR34227">
    <property type="entry name" value="CHAPERONE PROTEIN YCDY"/>
    <property type="match status" value="1"/>
</dbReference>
<comment type="caution">
    <text evidence="2">The sequence shown here is derived from an EMBL/GenBank/DDBJ whole genome shotgun (WGS) entry which is preliminary data.</text>
</comment>
<protein>
    <submittedName>
        <fullName evidence="2">Dehydrogenase</fullName>
    </submittedName>
</protein>
<keyword evidence="1" id="KW-0143">Chaperone</keyword>
<dbReference type="RefSeq" id="WP_135550122.1">
    <property type="nucleotide sequence ID" value="NZ_SPQQ01000008.1"/>
</dbReference>
<dbReference type="Proteomes" id="UP000298460">
    <property type="component" value="Unassembled WGS sequence"/>
</dbReference>
<dbReference type="InterPro" id="IPR036411">
    <property type="entry name" value="TorD-like_sf"/>
</dbReference>
<dbReference type="InterPro" id="IPR050289">
    <property type="entry name" value="TorD/DmsD_chaperones"/>
</dbReference>
<dbReference type="AlphaFoldDB" id="A0A4Z0QZU3"/>
<sequence length="231" mass="26882">MSSDLVTFEQILPLLGVRVFAYDWLRRTFLTEPTKDLLQTMSQEGFVEGFPFVDDSELIHEGVGKVSKYLKEKDILSEEVYNQLHWDYTRMFIGPYELSAPPWESAYLNKERLLFQEETLNVRRAYLKYLFLPKDYGHEADDHLGLELDFMYQLCELAISKVNKQDKAGLKEVLVDQKSFLEEHLLMLVPDFSKNMAKNAQTQFYEGMAMVLAGFIELDLKALEELLDILG</sequence>
<evidence type="ECO:0000313" key="3">
    <source>
        <dbReference type="Proteomes" id="UP000298460"/>
    </source>
</evidence>
<dbReference type="InterPro" id="IPR020945">
    <property type="entry name" value="DMSO/NO3_reduct_chaperone"/>
</dbReference>
<dbReference type="SUPFAM" id="SSF89155">
    <property type="entry name" value="TorD-like"/>
    <property type="match status" value="1"/>
</dbReference>
<dbReference type="Pfam" id="PF02613">
    <property type="entry name" value="Nitrate_red_del"/>
    <property type="match status" value="1"/>
</dbReference>
<keyword evidence="3" id="KW-1185">Reference proteome</keyword>